<evidence type="ECO:0000313" key="3">
    <source>
        <dbReference type="EMBL" id="MFD1048444.1"/>
    </source>
</evidence>
<dbReference type="EMBL" id="JBHTIS010001597">
    <property type="protein sequence ID" value="MFD1048444.1"/>
    <property type="molecule type" value="Genomic_DNA"/>
</dbReference>
<dbReference type="Proteomes" id="UP001597045">
    <property type="component" value="Unassembled WGS sequence"/>
</dbReference>
<feature type="compositionally biased region" description="Basic and acidic residues" evidence="1">
    <location>
        <begin position="258"/>
        <end position="273"/>
    </location>
</feature>
<keyword evidence="2" id="KW-0812">Transmembrane</keyword>
<protein>
    <submittedName>
        <fullName evidence="3">WXG100 family type VII secretion target</fullName>
    </submittedName>
</protein>
<evidence type="ECO:0000256" key="2">
    <source>
        <dbReference type="SAM" id="Phobius"/>
    </source>
</evidence>
<gene>
    <name evidence="3" type="ORF">ACFQ1S_24390</name>
</gene>
<feature type="transmembrane region" description="Helical" evidence="2">
    <location>
        <begin position="136"/>
        <end position="155"/>
    </location>
</feature>
<evidence type="ECO:0000256" key="1">
    <source>
        <dbReference type="SAM" id="MobiDB-lite"/>
    </source>
</evidence>
<proteinExistence type="predicted"/>
<evidence type="ECO:0000313" key="4">
    <source>
        <dbReference type="Proteomes" id="UP001597045"/>
    </source>
</evidence>
<feature type="transmembrane region" description="Helical" evidence="2">
    <location>
        <begin position="95"/>
        <end position="115"/>
    </location>
</feature>
<keyword evidence="2" id="KW-1133">Transmembrane helix</keyword>
<reference evidence="4" key="1">
    <citation type="journal article" date="2019" name="Int. J. Syst. Evol. Microbiol.">
        <title>The Global Catalogue of Microorganisms (GCM) 10K type strain sequencing project: providing services to taxonomists for standard genome sequencing and annotation.</title>
        <authorList>
            <consortium name="The Broad Institute Genomics Platform"/>
            <consortium name="The Broad Institute Genome Sequencing Center for Infectious Disease"/>
            <person name="Wu L."/>
            <person name="Ma J."/>
        </authorList>
    </citation>
    <scope>NUCLEOTIDE SEQUENCE [LARGE SCALE GENOMIC DNA]</scope>
    <source>
        <strain evidence="4">JCM 31486</strain>
    </source>
</reference>
<name>A0ABW3MGY5_9PSEU</name>
<feature type="compositionally biased region" description="Basic and acidic residues" evidence="1">
    <location>
        <begin position="292"/>
        <end position="307"/>
    </location>
</feature>
<keyword evidence="4" id="KW-1185">Reference proteome</keyword>
<accession>A0ABW3MGY5</accession>
<comment type="caution">
    <text evidence="3">The sequence shown here is derived from an EMBL/GenBank/DDBJ whole genome shotgun (WGS) entry which is preliminary data.</text>
</comment>
<dbReference type="Gene3D" id="1.10.287.1060">
    <property type="entry name" value="ESAT-6-like"/>
    <property type="match status" value="1"/>
</dbReference>
<feature type="region of interest" description="Disordered" evidence="1">
    <location>
        <begin position="228"/>
        <end position="307"/>
    </location>
</feature>
<sequence length="307" mass="32494">ALSLVADPLAGFLSAGIGWLIEHVSFLREPLDKLCGDPGAVQAESNTWKNIKTELENIKAEYQQAVGKEVSSWQDPVGDAYRTHSDGLKQEIDGYAQAAGGVSTAISIGGIAVGVERGLIRELITTFVAKMVERAIIALAASFFTFGGAAAAFIADAVAEGSILAGKIASKVANLIQKLTDLATKVKNLGGLMGKLGGVAQKWLGKQGQTLEKAATKHGQLAGGLKSMSHTARNGGVPTVPSSVSGKLDELSPGSVLDKFKDKKFNPKDDDGNWKPTGPGIVKDTRNQVVAERNREKKYKEKHPEYD</sequence>
<keyword evidence="2" id="KW-0472">Membrane</keyword>
<organism evidence="3 4">
    <name type="scientific">Kibdelosporangium lantanae</name>
    <dbReference type="NCBI Taxonomy" id="1497396"/>
    <lineage>
        <taxon>Bacteria</taxon>
        <taxon>Bacillati</taxon>
        <taxon>Actinomycetota</taxon>
        <taxon>Actinomycetes</taxon>
        <taxon>Pseudonocardiales</taxon>
        <taxon>Pseudonocardiaceae</taxon>
        <taxon>Kibdelosporangium</taxon>
    </lineage>
</organism>
<feature type="non-terminal residue" evidence="3">
    <location>
        <position position="1"/>
    </location>
</feature>